<keyword evidence="5" id="KW-0597">Phosphoprotein</keyword>
<dbReference type="Gene3D" id="3.40.50.300">
    <property type="entry name" value="P-loop containing nucleotide triphosphate hydrolases"/>
    <property type="match status" value="6"/>
</dbReference>
<evidence type="ECO:0000313" key="13">
    <source>
        <dbReference type="Proteomes" id="UP000824998"/>
    </source>
</evidence>
<dbReference type="Pfam" id="PF21108">
    <property type="entry name" value="MDN1_4th"/>
    <property type="match status" value="1"/>
</dbReference>
<dbReference type="GO" id="GO:0030687">
    <property type="term" value="C:preribosome, large subunit precursor"/>
    <property type="evidence" value="ECO:0007669"/>
    <property type="project" value="TreeGrafter"/>
</dbReference>
<evidence type="ECO:0000256" key="2">
    <source>
        <dbReference type="ARBA" id="ARBA00004642"/>
    </source>
</evidence>
<name>A0A9P7YEX2_9HELO</name>
<keyword evidence="9" id="KW-0539">Nucleus</keyword>
<dbReference type="InterPro" id="IPR003593">
    <property type="entry name" value="AAA+_ATPase"/>
</dbReference>
<dbReference type="FunFam" id="3.40.50.300:FF:000582">
    <property type="entry name" value="Midasin"/>
    <property type="match status" value="1"/>
</dbReference>
<feature type="domain" description="AAA+ ATPase" evidence="11">
    <location>
        <begin position="899"/>
        <end position="1048"/>
    </location>
</feature>
<dbReference type="FunFam" id="3.40.50.300:FF:000712">
    <property type="entry name" value="Midasin"/>
    <property type="match status" value="1"/>
</dbReference>
<dbReference type="GO" id="GO:0005730">
    <property type="term" value="C:nucleolus"/>
    <property type="evidence" value="ECO:0007669"/>
    <property type="project" value="UniProtKB-SubCell"/>
</dbReference>
<dbReference type="FunFam" id="3.40.50.300:FF:001368">
    <property type="entry name" value="Midasin"/>
    <property type="match status" value="1"/>
</dbReference>
<feature type="domain" description="AAA+ ATPase" evidence="11">
    <location>
        <begin position="452"/>
        <end position="720"/>
    </location>
</feature>
<dbReference type="OrthoDB" id="5186at2759"/>
<evidence type="ECO:0000256" key="9">
    <source>
        <dbReference type="ARBA" id="ARBA00023242"/>
    </source>
</evidence>
<dbReference type="GO" id="GO:0005524">
    <property type="term" value="F:ATP binding"/>
    <property type="evidence" value="ECO:0007669"/>
    <property type="project" value="UniProtKB-KW"/>
</dbReference>
<comment type="subcellular location">
    <subcellularLocation>
        <location evidence="1">Nucleus</location>
        <location evidence="1">Nucleolus</location>
    </subcellularLocation>
    <subcellularLocation>
        <location evidence="2">Nucleus</location>
        <location evidence="2">Nucleoplasm</location>
    </subcellularLocation>
</comment>
<dbReference type="SMART" id="SM00382">
    <property type="entry name" value="AAA"/>
    <property type="match status" value="5"/>
</dbReference>
<dbReference type="InterPro" id="IPR011704">
    <property type="entry name" value="ATPase_dyneun-rel_AAA"/>
</dbReference>
<dbReference type="Pfam" id="PF17865">
    <property type="entry name" value="AAA_lid_5"/>
    <property type="match status" value="1"/>
</dbReference>
<dbReference type="InterPro" id="IPR041190">
    <property type="entry name" value="Midasin_AAA_lid_5"/>
</dbReference>
<evidence type="ECO:0000313" key="12">
    <source>
        <dbReference type="EMBL" id="KAG9231753.1"/>
    </source>
</evidence>
<dbReference type="SUPFAM" id="SSF52540">
    <property type="entry name" value="P-loop containing nucleoside triphosphate hydrolases"/>
    <property type="match status" value="6"/>
</dbReference>
<dbReference type="PANTHER" id="PTHR48103:SF2">
    <property type="entry name" value="MIDASIN"/>
    <property type="match status" value="1"/>
</dbReference>
<evidence type="ECO:0000256" key="8">
    <source>
        <dbReference type="ARBA" id="ARBA00023186"/>
    </source>
</evidence>
<evidence type="ECO:0000256" key="10">
    <source>
        <dbReference type="ARBA" id="ARBA00077000"/>
    </source>
</evidence>
<evidence type="ECO:0000259" key="11">
    <source>
        <dbReference type="SMART" id="SM00382"/>
    </source>
</evidence>
<dbReference type="Pfam" id="PF07728">
    <property type="entry name" value="AAA_5"/>
    <property type="match status" value="8"/>
</dbReference>
<comment type="caution">
    <text evidence="12">The sequence shown here is derived from an EMBL/GenBank/DDBJ whole genome shotgun (WGS) entry which is preliminary data.</text>
</comment>
<sequence>MLLSASDVKLESLIQEHIGDVVPWGDFDGKLIDMAFLSLAEETRLQNAHGLLSQYRQEGRVTLSKINLDSLSPESVRCAGVLLPRPKGLPAESSSLVPTQTTLRNVEAFAKSLLQPSPILLHGLAGSGKTSIVNDFGRELGMDKNMVSLHLNEQTDAKMLIGMYATGSTPGSFTWRPGVLTTAVREGRWVFIEDLDRAPNEVISVILPLIECGELVIPSRGETIKAASGFKLLASIRTSLNVTGHENPPSIHMLGSRLWQRVPVQMPSLVEFREIIQGTHPILHKFLPGIIMVYERLYALSNKPMFASRSRTSLGRPISSRDLLKWCRRLDVILHAAGSKTGEEPVTESTKYEMFLEATDCFAGSLQTDDARRTIISSIAEEMHIDPQRVEHFLDAHTPRYEDAEDELIIGRVRLSKRRSSRITKPAKKSRPFANTNHAKRLLEQVGRAVTMAEPVLLVGETGIGKTTVVQKLADSLGFSLTAVNLSQQSEVGDLLGGFKPVNIRSLAMPLKDEFDELFAATGISVTKNQKYIEQLGRCVARSQWNRALRLWREAPKMFDKIMTELKRKEEIAKPVAEQPTKRRKTESRLQFLLHLKPRWERFSESLDQLDVQLSGGSKGFAFTFVEGNIVKAARNGDWVLLDEINLASPDTLESIADLLHSGSGSAPSILLSETGEIERVQAHPNFRIFGAMNPATDVGKRDLPMSLRSRFTELYVDSPDRNLDDLLGVIKAYLKGTSSNDEKAAHDVARLYLNTKQLADEKRLVDGANQVPHFSLRTLTRVLSYVTEIAPSYGLRRALYEGFAMGFLTLLDRESEKMLMPLINHHILDSRGNAQSLLSQTPRHPDDGKQYVRFKNGKKDRQYWMLQGTEPPQKQHHYIITPFVERNMLNLVRATSTRRFPVLVQGPTSSGKTSMIEYLAKFSGNKFVRINNHEHTDLQEYLGTYISGSDGQLRFREGLLVQALRQGHWIVLDELNLAPTDVLEALNRLLDDNRELLIPETQEIVRPHENFMLFATQNPPGLYGGRKTLSRAFRNRFLELHFDDIPEDELDFILEKRSQKVAPSDCRRIVVVYKELSRLRQSNRLFEQKDSFATLRDLFRWALRDTDNRDQLAANGYMLLAERVRNSEERVAVKQIIERVMKVKLDPAVLYDDNLCPEIKEYNSTENAQGVVWTQAMRRLYVLVVHALRNNEPVLLVGETGCGKTTVCQMLAEAFRKDLNIVNAHQNTETGDLIGAQRPVRNRAAVLGQLEKDLVSALKVLGRDLGTDANFDDILAAYTSLPSTDIVSVPQELRDSISSLQSKAKALFEWSDGSLVHAMKQGQFFLLDEISLADDSVLERLNSVLETQRTILLAEKGVEDSFVQAKQGFQFFATMNPGGDYGKRELSPALRNRFTEIWVPSLSELEDVLQIVETKLAAPLKIFAKPIVLFSEWFGQTYRSTSSTSISVRDILAWIKFINGFKSPDPYFLILHGAAMVYIDTLGANPSALLAINPGSIQQERSNCLSKLGELLAYDVASIYTRTLLLSNTDDSLSIGCFSINKQPGAKVDPGFAFHAPTTKLNGMRLLRALQVQKPILIEGSPGVGKTTLVAALARACNQPLTRINLSEQTDLMDLFGSDVPVEGAEAGHFAWRDAPFLQAMQKGEWVLLDEMNLASQSVLEGLNACLDHRGEVYISELDQTFKRHANFTVFAAQNPHHQGGGRKGLPSSFVNRFTVVYADVFRVDDLELICRHNFPAMPKDVIHSIISFVSHLEQEVVYKRTFGSQGGPWEFNLRDVLRWLQLLSSPAPLLSGAAPADFLNLIFRQKFRSTRDREEIDKTFAYVFGSIPPFRHLFHNLSSEAYQVGMAYTSRNLLTQASPFPPIDSTKRLAEVESVMMCIQQNMPCILVGPSGSGKTTLLQHIAAACGKPLVIFPLNSDVDTMDLVG</sequence>
<reference evidence="12" key="1">
    <citation type="journal article" date="2021" name="IMA Fungus">
        <title>Genomic characterization of three marine fungi, including Emericellopsis atlantica sp. nov. with signatures of a generalist lifestyle and marine biomass degradation.</title>
        <authorList>
            <person name="Hagestad O.C."/>
            <person name="Hou L."/>
            <person name="Andersen J.H."/>
            <person name="Hansen E.H."/>
            <person name="Altermark B."/>
            <person name="Li C."/>
            <person name="Kuhnert E."/>
            <person name="Cox R.J."/>
            <person name="Crous P.W."/>
            <person name="Spatafora J.W."/>
            <person name="Lail K."/>
            <person name="Amirebrahimi M."/>
            <person name="Lipzen A."/>
            <person name="Pangilinan J."/>
            <person name="Andreopoulos W."/>
            <person name="Hayes R.D."/>
            <person name="Ng V."/>
            <person name="Grigoriev I.V."/>
            <person name="Jackson S.A."/>
            <person name="Sutton T.D.S."/>
            <person name="Dobson A.D.W."/>
            <person name="Rama T."/>
        </authorList>
    </citation>
    <scope>NUCLEOTIDE SEQUENCE</scope>
    <source>
        <strain evidence="12">TRa018bII</strain>
    </source>
</reference>
<feature type="domain" description="AAA+ ATPase" evidence="11">
    <location>
        <begin position="115"/>
        <end position="249"/>
    </location>
</feature>
<keyword evidence="6" id="KW-0547">Nucleotide-binding</keyword>
<feature type="domain" description="AAA+ ATPase" evidence="11">
    <location>
        <begin position="1573"/>
        <end position="1724"/>
    </location>
</feature>
<feature type="non-terminal residue" evidence="12">
    <location>
        <position position="1928"/>
    </location>
</feature>
<evidence type="ECO:0000256" key="5">
    <source>
        <dbReference type="ARBA" id="ARBA00022553"/>
    </source>
</evidence>
<accession>A0A9P7YEX2</accession>
<evidence type="ECO:0000256" key="7">
    <source>
        <dbReference type="ARBA" id="ARBA00022840"/>
    </source>
</evidence>
<dbReference type="PANTHER" id="PTHR48103">
    <property type="entry name" value="MIDASIN-RELATED"/>
    <property type="match status" value="1"/>
</dbReference>
<dbReference type="FunFam" id="3.40.50.300:FF:000142">
    <property type="entry name" value="Midasin"/>
    <property type="match status" value="1"/>
</dbReference>
<evidence type="ECO:0000256" key="4">
    <source>
        <dbReference type="ARBA" id="ARBA00017143"/>
    </source>
</evidence>
<evidence type="ECO:0000256" key="3">
    <source>
        <dbReference type="ARBA" id="ARBA00007188"/>
    </source>
</evidence>
<dbReference type="InterPro" id="IPR027417">
    <property type="entry name" value="P-loop_NTPase"/>
</dbReference>
<protein>
    <recommendedName>
        <fullName evidence="4">Midasin</fullName>
    </recommendedName>
    <alternativeName>
        <fullName evidence="10">MIDAS-containing protein</fullName>
    </alternativeName>
</protein>
<keyword evidence="7" id="KW-0067">ATP-binding</keyword>
<dbReference type="InterPro" id="IPR048617">
    <property type="entry name" value="MDN1_AAA_lid_4"/>
</dbReference>
<evidence type="ECO:0000256" key="6">
    <source>
        <dbReference type="ARBA" id="ARBA00022741"/>
    </source>
</evidence>
<dbReference type="GO" id="GO:0000055">
    <property type="term" value="P:ribosomal large subunit export from nucleus"/>
    <property type="evidence" value="ECO:0007669"/>
    <property type="project" value="TreeGrafter"/>
</dbReference>
<evidence type="ECO:0000256" key="1">
    <source>
        <dbReference type="ARBA" id="ARBA00004604"/>
    </source>
</evidence>
<dbReference type="Pfam" id="PF17867">
    <property type="entry name" value="AAA_lid_7"/>
    <property type="match status" value="3"/>
</dbReference>
<keyword evidence="13" id="KW-1185">Reference proteome</keyword>
<dbReference type="GO" id="GO:0000027">
    <property type="term" value="P:ribosomal large subunit assembly"/>
    <property type="evidence" value="ECO:0007669"/>
    <property type="project" value="TreeGrafter"/>
</dbReference>
<organism evidence="12 13">
    <name type="scientific">Amylocarpus encephaloides</name>
    <dbReference type="NCBI Taxonomy" id="45428"/>
    <lineage>
        <taxon>Eukaryota</taxon>
        <taxon>Fungi</taxon>
        <taxon>Dikarya</taxon>
        <taxon>Ascomycota</taxon>
        <taxon>Pezizomycotina</taxon>
        <taxon>Leotiomycetes</taxon>
        <taxon>Helotiales</taxon>
        <taxon>Helotiales incertae sedis</taxon>
        <taxon>Amylocarpus</taxon>
    </lineage>
</organism>
<dbReference type="Proteomes" id="UP000824998">
    <property type="component" value="Unassembled WGS sequence"/>
</dbReference>
<dbReference type="EMBL" id="MU251583">
    <property type="protein sequence ID" value="KAG9231753.1"/>
    <property type="molecule type" value="Genomic_DNA"/>
</dbReference>
<dbReference type="CDD" id="cd00009">
    <property type="entry name" value="AAA"/>
    <property type="match status" value="2"/>
</dbReference>
<dbReference type="GO" id="GO:0005654">
    <property type="term" value="C:nucleoplasm"/>
    <property type="evidence" value="ECO:0007669"/>
    <property type="project" value="UniProtKB-SubCell"/>
</dbReference>
<dbReference type="GO" id="GO:0016887">
    <property type="term" value="F:ATP hydrolysis activity"/>
    <property type="evidence" value="ECO:0007669"/>
    <property type="project" value="InterPro"/>
</dbReference>
<proteinExistence type="inferred from homology"/>
<dbReference type="InterPro" id="IPR040848">
    <property type="entry name" value="AAA_lid_7"/>
</dbReference>
<feature type="domain" description="AAA+ ATPase" evidence="11">
    <location>
        <begin position="1191"/>
        <end position="1405"/>
    </location>
</feature>
<gene>
    <name evidence="12" type="ORF">BJ875DRAFT_382262</name>
</gene>
<keyword evidence="12" id="KW-0378">Hydrolase</keyword>
<keyword evidence="8" id="KW-0143">Chaperone</keyword>
<comment type="similarity">
    <text evidence="3">Belongs to the midasin family.</text>
</comment>